<sequence>MSRSIQVKLEHKRASIDQPEVSKEDVDNQMEDPQARSRSGTDELSYTCPRCQKTIRPNAASSTTVQTEEECETVLTGLRLEHDDWHFAQDLVREGGNIQWKADYSRPNNPG</sequence>
<feature type="compositionally biased region" description="Basic and acidic residues" evidence="7">
    <location>
        <begin position="8"/>
        <end position="26"/>
    </location>
</feature>
<dbReference type="PROSITE" id="PS51907">
    <property type="entry name" value="ZF_UBZ3"/>
    <property type="match status" value="1"/>
</dbReference>
<feature type="region of interest" description="Disordered" evidence="7">
    <location>
        <begin position="1"/>
        <end position="45"/>
    </location>
</feature>
<name>A0A8H6I1J4_9AGAR</name>
<keyword evidence="4" id="KW-0227">DNA damage</keyword>
<keyword evidence="6" id="KW-0539">Nucleus</keyword>
<evidence type="ECO:0000313" key="10">
    <source>
        <dbReference type="Proteomes" id="UP000521943"/>
    </source>
</evidence>
<evidence type="ECO:0000256" key="5">
    <source>
        <dbReference type="ARBA" id="ARBA00023204"/>
    </source>
</evidence>
<dbReference type="AlphaFoldDB" id="A0A8H6I1J4"/>
<evidence type="ECO:0000256" key="1">
    <source>
        <dbReference type="ARBA" id="ARBA00004123"/>
    </source>
</evidence>
<comment type="caution">
    <text evidence="9">The sequence shown here is derived from an EMBL/GenBank/DDBJ whole genome shotgun (WGS) entry which is preliminary data.</text>
</comment>
<keyword evidence="10" id="KW-1185">Reference proteome</keyword>
<evidence type="ECO:0000313" key="9">
    <source>
        <dbReference type="EMBL" id="KAF6757215.1"/>
    </source>
</evidence>
<keyword evidence="5" id="KW-0234">DNA repair</keyword>
<dbReference type="EMBL" id="JACGCI010000023">
    <property type="protein sequence ID" value="KAF6757215.1"/>
    <property type="molecule type" value="Genomic_DNA"/>
</dbReference>
<keyword evidence="3" id="KW-0479">Metal-binding</keyword>
<dbReference type="GO" id="GO:0005634">
    <property type="term" value="C:nucleus"/>
    <property type="evidence" value="ECO:0007669"/>
    <property type="project" value="UniProtKB-SubCell"/>
</dbReference>
<feature type="domain" description="UBZ3-type" evidence="8">
    <location>
        <begin position="41"/>
        <end position="94"/>
    </location>
</feature>
<evidence type="ECO:0000256" key="4">
    <source>
        <dbReference type="ARBA" id="ARBA00022763"/>
    </source>
</evidence>
<evidence type="ECO:0000259" key="8">
    <source>
        <dbReference type="PROSITE" id="PS51907"/>
    </source>
</evidence>
<dbReference type="InterPro" id="IPR041298">
    <property type="entry name" value="UBZ3"/>
</dbReference>
<dbReference type="GO" id="GO:0046872">
    <property type="term" value="F:metal ion binding"/>
    <property type="evidence" value="ECO:0007669"/>
    <property type="project" value="UniProtKB-KW"/>
</dbReference>
<protein>
    <recommendedName>
        <fullName evidence="8">UBZ3-type domain-containing protein</fullName>
    </recommendedName>
</protein>
<dbReference type="GO" id="GO:0006281">
    <property type="term" value="P:DNA repair"/>
    <property type="evidence" value="ECO:0007669"/>
    <property type="project" value="UniProtKB-KW"/>
</dbReference>
<evidence type="ECO:0000256" key="6">
    <source>
        <dbReference type="ARBA" id="ARBA00023242"/>
    </source>
</evidence>
<proteinExistence type="predicted"/>
<gene>
    <name evidence="9" type="ORF">DFP72DRAFT_249880</name>
</gene>
<evidence type="ECO:0000256" key="2">
    <source>
        <dbReference type="ARBA" id="ARBA00022679"/>
    </source>
</evidence>
<dbReference type="Proteomes" id="UP000521943">
    <property type="component" value="Unassembled WGS sequence"/>
</dbReference>
<keyword evidence="2" id="KW-0808">Transferase</keyword>
<organism evidence="9 10">
    <name type="scientific">Ephemerocybe angulata</name>
    <dbReference type="NCBI Taxonomy" id="980116"/>
    <lineage>
        <taxon>Eukaryota</taxon>
        <taxon>Fungi</taxon>
        <taxon>Dikarya</taxon>
        <taxon>Basidiomycota</taxon>
        <taxon>Agaricomycotina</taxon>
        <taxon>Agaricomycetes</taxon>
        <taxon>Agaricomycetidae</taxon>
        <taxon>Agaricales</taxon>
        <taxon>Agaricineae</taxon>
        <taxon>Psathyrellaceae</taxon>
        <taxon>Ephemerocybe</taxon>
    </lineage>
</organism>
<dbReference type="Pfam" id="PF18439">
    <property type="entry name" value="zf_UBZ"/>
    <property type="match status" value="1"/>
</dbReference>
<reference evidence="9 10" key="1">
    <citation type="submission" date="2020-07" db="EMBL/GenBank/DDBJ databases">
        <title>Comparative genomics of pyrophilous fungi reveals a link between fire events and developmental genes.</title>
        <authorList>
            <consortium name="DOE Joint Genome Institute"/>
            <person name="Steindorff A.S."/>
            <person name="Carver A."/>
            <person name="Calhoun S."/>
            <person name="Stillman K."/>
            <person name="Liu H."/>
            <person name="Lipzen A."/>
            <person name="Pangilinan J."/>
            <person name="Labutti K."/>
            <person name="Bruns T.D."/>
            <person name="Grigoriev I.V."/>
        </authorList>
    </citation>
    <scope>NUCLEOTIDE SEQUENCE [LARGE SCALE GENOMIC DNA]</scope>
    <source>
        <strain evidence="9 10">CBS 144469</strain>
    </source>
</reference>
<accession>A0A8H6I1J4</accession>
<comment type="subcellular location">
    <subcellularLocation>
        <location evidence="1">Nucleus</location>
    </subcellularLocation>
</comment>
<evidence type="ECO:0000256" key="3">
    <source>
        <dbReference type="ARBA" id="ARBA00022723"/>
    </source>
</evidence>
<dbReference type="GO" id="GO:0016740">
    <property type="term" value="F:transferase activity"/>
    <property type="evidence" value="ECO:0007669"/>
    <property type="project" value="UniProtKB-KW"/>
</dbReference>
<evidence type="ECO:0000256" key="7">
    <source>
        <dbReference type="SAM" id="MobiDB-lite"/>
    </source>
</evidence>